<dbReference type="HOGENOM" id="CLU_3335800_0_0_1"/>
<accession>Q0U798</accession>
<dbReference type="EMBL" id="CH445346">
    <property type="protein sequence ID" value="EAT80179.1"/>
    <property type="molecule type" value="Genomic_DNA"/>
</dbReference>
<sequence length="38" mass="4295">MKVDRRYGHGHHPGPRLPRPAPLYILHLGASSLSSWFS</sequence>
<protein>
    <submittedName>
        <fullName evidence="1">Uncharacterized protein</fullName>
    </submittedName>
</protein>
<evidence type="ECO:0000313" key="2">
    <source>
        <dbReference type="Proteomes" id="UP000001055"/>
    </source>
</evidence>
<dbReference type="AlphaFoldDB" id="Q0U798"/>
<reference evidence="2" key="1">
    <citation type="journal article" date="2007" name="Plant Cell">
        <title>Dothideomycete-plant interactions illuminated by genome sequencing and EST analysis of the wheat pathogen Stagonospora nodorum.</title>
        <authorList>
            <person name="Hane J.K."/>
            <person name="Lowe R.G."/>
            <person name="Solomon P.S."/>
            <person name="Tan K.C."/>
            <person name="Schoch C.L."/>
            <person name="Spatafora J.W."/>
            <person name="Crous P.W."/>
            <person name="Kodira C."/>
            <person name="Birren B.W."/>
            <person name="Galagan J.E."/>
            <person name="Torriani S.F."/>
            <person name="McDonald B.A."/>
            <person name="Oliver R.P."/>
        </authorList>
    </citation>
    <scope>NUCLEOTIDE SEQUENCE [LARGE SCALE GENOMIC DNA]</scope>
    <source>
        <strain evidence="2">SN15 / ATCC MYA-4574 / FGSC 10173</strain>
    </source>
</reference>
<dbReference type="Proteomes" id="UP000001055">
    <property type="component" value="Unassembled WGS sequence"/>
</dbReference>
<evidence type="ECO:0000313" key="1">
    <source>
        <dbReference type="EMBL" id="EAT80179.1"/>
    </source>
</evidence>
<organism evidence="1 2">
    <name type="scientific">Phaeosphaeria nodorum (strain SN15 / ATCC MYA-4574 / FGSC 10173)</name>
    <name type="common">Glume blotch fungus</name>
    <name type="synonym">Parastagonospora nodorum</name>
    <dbReference type="NCBI Taxonomy" id="321614"/>
    <lineage>
        <taxon>Eukaryota</taxon>
        <taxon>Fungi</taxon>
        <taxon>Dikarya</taxon>
        <taxon>Ascomycota</taxon>
        <taxon>Pezizomycotina</taxon>
        <taxon>Dothideomycetes</taxon>
        <taxon>Pleosporomycetidae</taxon>
        <taxon>Pleosporales</taxon>
        <taxon>Pleosporineae</taxon>
        <taxon>Phaeosphaeriaceae</taxon>
        <taxon>Parastagonospora</taxon>
    </lineage>
</organism>
<name>Q0U798_PHANO</name>
<dbReference type="GeneID" id="5979497"/>
<dbReference type="KEGG" id="pno:SNOG_12366"/>
<proteinExistence type="predicted"/>
<dbReference type="RefSeq" id="XP_001802588.1">
    <property type="nucleotide sequence ID" value="XM_001802536.1"/>
</dbReference>
<gene>
    <name evidence="1" type="ORF">SNOG_12366</name>
</gene>
<dbReference type="InParanoid" id="Q0U798"/>